<proteinExistence type="predicted"/>
<name>A0A9N9GU14_9GLOM</name>
<feature type="non-terminal residue" evidence="1">
    <location>
        <position position="330"/>
    </location>
</feature>
<dbReference type="AlphaFoldDB" id="A0A9N9GU14"/>
<dbReference type="Proteomes" id="UP000789572">
    <property type="component" value="Unassembled WGS sequence"/>
</dbReference>
<evidence type="ECO:0000313" key="1">
    <source>
        <dbReference type="EMBL" id="CAG8634101.1"/>
    </source>
</evidence>
<accession>A0A9N9GU14</accession>
<reference evidence="1" key="1">
    <citation type="submission" date="2021-06" db="EMBL/GenBank/DDBJ databases">
        <authorList>
            <person name="Kallberg Y."/>
            <person name="Tangrot J."/>
            <person name="Rosling A."/>
        </authorList>
    </citation>
    <scope>NUCLEOTIDE SEQUENCE</scope>
    <source>
        <strain evidence="1">IA702</strain>
    </source>
</reference>
<comment type="caution">
    <text evidence="1">The sequence shown here is derived from an EMBL/GenBank/DDBJ whole genome shotgun (WGS) entry which is preliminary data.</text>
</comment>
<sequence length="330" mass="37610">MDAKQEQMAVLKDVLEKTSDNYLYDYLKQREGHASFNNCHLEHSWYFNNLKVFENDSNFKDNALIAKDRFEVYSSLVACGTPASSKQEHPLVEKKSVAVSGFWKRIDEEQKQREEEKAAVRMASLGHLNIFGRLTTYEPQIRRNLVTQDSDDVLGEHNNQEEVEVIRDVERESKTNGSLVSSVVMREVSSSFLPKQPRDEEAEVLSASVTKSIESSELQLNSMGRKNSRGFCYHELIMSPPRPTYNVSRPSPVVRGKQKLRNLPEDRPHLRIRLHNANHLVASTRRTMMGRILACSSDDDGNDIGIDFESNIFTENNEKGGSMLETGDKI</sequence>
<organism evidence="1 2">
    <name type="scientific">Paraglomus occultum</name>
    <dbReference type="NCBI Taxonomy" id="144539"/>
    <lineage>
        <taxon>Eukaryota</taxon>
        <taxon>Fungi</taxon>
        <taxon>Fungi incertae sedis</taxon>
        <taxon>Mucoromycota</taxon>
        <taxon>Glomeromycotina</taxon>
        <taxon>Glomeromycetes</taxon>
        <taxon>Paraglomerales</taxon>
        <taxon>Paraglomeraceae</taxon>
        <taxon>Paraglomus</taxon>
    </lineage>
</organism>
<evidence type="ECO:0000313" key="2">
    <source>
        <dbReference type="Proteomes" id="UP000789572"/>
    </source>
</evidence>
<protein>
    <submittedName>
        <fullName evidence="1">10212_t:CDS:1</fullName>
    </submittedName>
</protein>
<dbReference type="OrthoDB" id="10518602at2759"/>
<gene>
    <name evidence="1" type="ORF">POCULU_LOCUS9057</name>
</gene>
<keyword evidence="2" id="KW-1185">Reference proteome</keyword>
<dbReference type="EMBL" id="CAJVPJ010003060">
    <property type="protein sequence ID" value="CAG8634101.1"/>
    <property type="molecule type" value="Genomic_DNA"/>
</dbReference>